<organism evidence="16 17">
    <name type="scientific">Caldicellulosiruptor morganii</name>
    <dbReference type="NCBI Taxonomy" id="1387555"/>
    <lineage>
        <taxon>Bacteria</taxon>
        <taxon>Bacillati</taxon>
        <taxon>Bacillota</taxon>
        <taxon>Bacillota incertae sedis</taxon>
        <taxon>Caldicellulosiruptorales</taxon>
        <taxon>Caldicellulosiruptoraceae</taxon>
        <taxon>Caldicellulosiruptor</taxon>
    </lineage>
</organism>
<dbReference type="SUPFAM" id="SSF55060">
    <property type="entry name" value="GHMP Kinase, C-terminal domain"/>
    <property type="match status" value="1"/>
</dbReference>
<evidence type="ECO:0000259" key="13">
    <source>
        <dbReference type="Pfam" id="PF00288"/>
    </source>
</evidence>
<dbReference type="InterPro" id="IPR013750">
    <property type="entry name" value="GHMP_kinase_C_dom"/>
</dbReference>
<feature type="site" description="Transition state stabilizer" evidence="11">
    <location>
        <position position="29"/>
    </location>
</feature>
<evidence type="ECO:0000256" key="4">
    <source>
        <dbReference type="ARBA" id="ARBA00022723"/>
    </source>
</evidence>
<dbReference type="EMBL" id="CP113865">
    <property type="protein sequence ID" value="WAM33174.1"/>
    <property type="molecule type" value="Genomic_DNA"/>
</dbReference>
<dbReference type="Gene3D" id="3.30.230.10">
    <property type="match status" value="1"/>
</dbReference>
<dbReference type="RefSeq" id="WP_045169829.1">
    <property type="nucleotide sequence ID" value="NZ_CP113865.1"/>
</dbReference>
<evidence type="ECO:0000313" key="17">
    <source>
        <dbReference type="Proteomes" id="UP001164909"/>
    </source>
</evidence>
<evidence type="ECO:0000259" key="14">
    <source>
        <dbReference type="Pfam" id="PF08544"/>
    </source>
</evidence>
<dbReference type="InterPro" id="IPR019741">
    <property type="entry name" value="Galactokinase_CS"/>
</dbReference>
<dbReference type="InterPro" id="IPR019539">
    <property type="entry name" value="GalKase_N"/>
</dbReference>
<feature type="domain" description="GHMP kinase N-terminal" evidence="13">
    <location>
        <begin position="93"/>
        <end position="182"/>
    </location>
</feature>
<evidence type="ECO:0000259" key="15">
    <source>
        <dbReference type="Pfam" id="PF10509"/>
    </source>
</evidence>
<comment type="similarity">
    <text evidence="1 11">Belongs to the GHMP kinase family. GalK subfamily.</text>
</comment>
<gene>
    <name evidence="11" type="primary">galK</name>
    <name evidence="16" type="ORF">OTK00_001649</name>
</gene>
<dbReference type="Gene3D" id="3.30.70.890">
    <property type="entry name" value="GHMP kinase, C-terminal domain"/>
    <property type="match status" value="1"/>
</dbReference>
<feature type="active site" description="Proton acceptor" evidence="11">
    <location>
        <position position="174"/>
    </location>
</feature>
<dbReference type="InterPro" id="IPR006204">
    <property type="entry name" value="GHMP_kinase_N_dom"/>
</dbReference>
<comment type="caution">
    <text evidence="11">Lacks conserved residue(s) required for the propagation of feature annotation.</text>
</comment>
<reference evidence="16" key="1">
    <citation type="submission" date="2022-12" db="EMBL/GenBank/DDBJ databases">
        <authorList>
            <person name="Bing R.G."/>
            <person name="Willard D.J."/>
            <person name="Manesh M.J.H."/>
            <person name="Laemthong T."/>
            <person name="Crosby J.R."/>
            <person name="Kelly R.M."/>
        </authorList>
    </citation>
    <scope>NUCLEOTIDE SEQUENCE</scope>
    <source>
        <strain evidence="16">DSM 8990</strain>
    </source>
</reference>
<evidence type="ECO:0000256" key="8">
    <source>
        <dbReference type="ARBA" id="ARBA00022842"/>
    </source>
</evidence>
<dbReference type="PANTHER" id="PTHR10457">
    <property type="entry name" value="MEVALONATE KINASE/GALACTOKINASE"/>
    <property type="match status" value="1"/>
</dbReference>
<protein>
    <recommendedName>
        <fullName evidence="11 12">Galactokinase</fullName>
        <ecNumber evidence="11 12">2.7.1.6</ecNumber>
    </recommendedName>
    <alternativeName>
        <fullName evidence="11">Galactose kinase</fullName>
    </alternativeName>
</protein>
<dbReference type="SUPFAM" id="SSF54211">
    <property type="entry name" value="Ribosomal protein S5 domain 2-like"/>
    <property type="match status" value="1"/>
</dbReference>
<keyword evidence="2 11" id="KW-0963">Cytoplasm</keyword>
<keyword evidence="4 11" id="KW-0479">Metal-binding</keyword>
<feature type="binding site" evidence="11">
    <location>
        <begin position="123"/>
        <end position="129"/>
    </location>
    <ligand>
        <name>ATP</name>
        <dbReference type="ChEBI" id="CHEBI:30616"/>
    </ligand>
</feature>
<evidence type="ECO:0000313" key="16">
    <source>
        <dbReference type="EMBL" id="WAM33174.1"/>
    </source>
</evidence>
<proteinExistence type="inferred from homology"/>
<keyword evidence="10 11" id="KW-0119">Carbohydrate metabolism</keyword>
<dbReference type="InterPro" id="IPR006206">
    <property type="entry name" value="Mevalonate/galactokinase"/>
</dbReference>
<dbReference type="InterPro" id="IPR022963">
    <property type="entry name" value="Galactokinase_bac"/>
</dbReference>
<feature type="binding site" evidence="11">
    <location>
        <position position="224"/>
    </location>
    <ligand>
        <name>substrate</name>
    </ligand>
</feature>
<accession>A0ABY7BP45</accession>
<dbReference type="EC" id="2.7.1.6" evidence="11 12"/>
<dbReference type="InterPro" id="IPR006203">
    <property type="entry name" value="GHMP_knse_ATP-bd_CS"/>
</dbReference>
<dbReference type="Pfam" id="PF08544">
    <property type="entry name" value="GHMP_kinases_C"/>
    <property type="match status" value="1"/>
</dbReference>
<dbReference type="PIRSF" id="PIRSF000530">
    <property type="entry name" value="Galactokinase"/>
    <property type="match status" value="1"/>
</dbReference>
<dbReference type="PANTHER" id="PTHR10457:SF7">
    <property type="entry name" value="GALACTOKINASE-RELATED"/>
    <property type="match status" value="1"/>
</dbReference>
<dbReference type="PRINTS" id="PR00473">
    <property type="entry name" value="GALCTOKINASE"/>
</dbReference>
<evidence type="ECO:0000256" key="7">
    <source>
        <dbReference type="ARBA" id="ARBA00022840"/>
    </source>
</evidence>
<evidence type="ECO:0000256" key="2">
    <source>
        <dbReference type="ARBA" id="ARBA00022490"/>
    </source>
</evidence>
<dbReference type="NCBIfam" id="TIGR00131">
    <property type="entry name" value="gal_kin"/>
    <property type="match status" value="1"/>
</dbReference>
<dbReference type="Pfam" id="PF00288">
    <property type="entry name" value="GHMP_kinases_N"/>
    <property type="match status" value="1"/>
</dbReference>
<evidence type="ECO:0000256" key="12">
    <source>
        <dbReference type="NCBIfam" id="TIGR00131"/>
    </source>
</evidence>
<evidence type="ECO:0000256" key="10">
    <source>
        <dbReference type="ARBA" id="ARBA00023277"/>
    </source>
</evidence>
<dbReference type="InterPro" id="IPR020568">
    <property type="entry name" value="Ribosomal_Su5_D2-typ_SF"/>
</dbReference>
<evidence type="ECO:0000256" key="3">
    <source>
        <dbReference type="ARBA" id="ARBA00022679"/>
    </source>
</evidence>
<keyword evidence="17" id="KW-1185">Reference proteome</keyword>
<dbReference type="PRINTS" id="PR00959">
    <property type="entry name" value="MEVGALKINASE"/>
</dbReference>
<feature type="domain" description="GHMP kinase C-terminal" evidence="14">
    <location>
        <begin position="285"/>
        <end position="366"/>
    </location>
</feature>
<evidence type="ECO:0000256" key="11">
    <source>
        <dbReference type="HAMAP-Rule" id="MF_00246"/>
    </source>
</evidence>
<evidence type="ECO:0000256" key="5">
    <source>
        <dbReference type="ARBA" id="ARBA00022741"/>
    </source>
</evidence>
<dbReference type="Proteomes" id="UP001164909">
    <property type="component" value="Chromosome"/>
</dbReference>
<dbReference type="NCBIfam" id="NF003705">
    <property type="entry name" value="PRK05322.1"/>
    <property type="match status" value="1"/>
</dbReference>
<feature type="domain" description="Galactokinase N-terminal" evidence="15">
    <location>
        <begin position="9"/>
        <end position="59"/>
    </location>
</feature>
<keyword evidence="5 11" id="KW-0547">Nucleotide-binding</keyword>
<comment type="subcellular location">
    <subcellularLocation>
        <location evidence="11">Cytoplasm</location>
    </subcellularLocation>
</comment>
<dbReference type="InterPro" id="IPR036554">
    <property type="entry name" value="GHMP_kinase_C_sf"/>
</dbReference>
<evidence type="ECO:0000256" key="1">
    <source>
        <dbReference type="ARBA" id="ARBA00006566"/>
    </source>
</evidence>
<feature type="binding site" evidence="11">
    <location>
        <begin position="35"/>
        <end position="38"/>
    </location>
    <ligand>
        <name>substrate</name>
    </ligand>
</feature>
<comment type="pathway">
    <text evidence="11">Carbohydrate metabolism; galactose metabolism.</text>
</comment>
<dbReference type="InterPro" id="IPR000705">
    <property type="entry name" value="Galactokinase"/>
</dbReference>
<keyword evidence="3 11" id="KW-0808">Transferase</keyword>
<dbReference type="GO" id="GO:0004335">
    <property type="term" value="F:galactokinase activity"/>
    <property type="evidence" value="ECO:0007669"/>
    <property type="project" value="UniProtKB-EC"/>
</dbReference>
<keyword evidence="6 11" id="KW-0418">Kinase</keyword>
<evidence type="ECO:0000256" key="9">
    <source>
        <dbReference type="ARBA" id="ARBA00023144"/>
    </source>
</evidence>
<dbReference type="Pfam" id="PF10509">
    <property type="entry name" value="GalKase_gal_bdg"/>
    <property type="match status" value="1"/>
</dbReference>
<sequence length="389" mass="44281">MEIRDLLRLFEDIYGRADEEVRCFYSSGRVNLIGEHTDYNGGYVFPAAVNVGTTVLIRKRKNRTIRLYATDLKELVEADIENIDKYRQIRWGNYQLGVIKELLQAGYNVGGADMLFYDTVPHGAGLSSSAAIECATCIAVYSIFNEKPIDRVELSLICQRAENRFVGVNCGIMDQFASSLGKKDHAIFLNTRTMEYKYVPLKLGDYKIVVSNTNKKRSLADSKYNERRAECEKGLKILQEKLSISCLGELSREEFEKYKYLIEDETVLKRVRHVVYEDDRVLKSIEVLEKGDLASFGKLMIESHISLRDDYEVTGFELDTLFEEALKIDGVIGSRMTGAGFGGCTVSIVHKDAIDEFTKMVGENYHKKTSLKPEFYVFDIDDGTREIKI</sequence>
<keyword evidence="7 11" id="KW-0067">ATP-binding</keyword>
<feature type="binding site" evidence="11">
    <location>
        <position position="162"/>
    </location>
    <ligand>
        <name>Mg(2+)</name>
        <dbReference type="ChEBI" id="CHEBI:18420"/>
    </ligand>
</feature>
<dbReference type="HAMAP" id="MF_00246">
    <property type="entry name" value="Galactokinase"/>
    <property type="match status" value="1"/>
</dbReference>
<dbReference type="PROSITE" id="PS00106">
    <property type="entry name" value="GALACTOKINASE"/>
    <property type="match status" value="1"/>
</dbReference>
<feature type="binding site" evidence="11">
    <location>
        <position position="129"/>
    </location>
    <ligand>
        <name>Mg(2+)</name>
        <dbReference type="ChEBI" id="CHEBI:18420"/>
    </ligand>
</feature>
<evidence type="ECO:0000256" key="6">
    <source>
        <dbReference type="ARBA" id="ARBA00022777"/>
    </source>
</evidence>
<dbReference type="PROSITE" id="PS00627">
    <property type="entry name" value="GHMP_KINASES_ATP"/>
    <property type="match status" value="1"/>
</dbReference>
<dbReference type="InterPro" id="IPR014721">
    <property type="entry name" value="Ribsml_uS5_D2-typ_fold_subgr"/>
</dbReference>
<comment type="catalytic activity">
    <reaction evidence="11">
        <text>alpha-D-galactose + ATP = alpha-D-galactose 1-phosphate + ADP + H(+)</text>
        <dbReference type="Rhea" id="RHEA:13553"/>
        <dbReference type="ChEBI" id="CHEBI:15378"/>
        <dbReference type="ChEBI" id="CHEBI:28061"/>
        <dbReference type="ChEBI" id="CHEBI:30616"/>
        <dbReference type="ChEBI" id="CHEBI:58336"/>
        <dbReference type="ChEBI" id="CHEBI:456216"/>
        <dbReference type="EC" id="2.7.1.6"/>
    </reaction>
</comment>
<keyword evidence="8 11" id="KW-0460">Magnesium</keyword>
<comment type="function">
    <text evidence="11">Catalyzes the transfer of the gamma-phosphate of ATP to D-galactose to form alpha-D-galactose-1-phosphate (Gal-1-P).</text>
</comment>
<keyword evidence="9 11" id="KW-0299">Galactose metabolism</keyword>
<name>A0ABY7BP45_9FIRM</name>